<dbReference type="GO" id="GO:0031146">
    <property type="term" value="P:SCF-dependent proteasomal ubiquitin-dependent protein catabolic process"/>
    <property type="evidence" value="ECO:0007669"/>
    <property type="project" value="TreeGrafter"/>
</dbReference>
<dbReference type="SUPFAM" id="SSF81383">
    <property type="entry name" value="F-box domain"/>
    <property type="match status" value="1"/>
</dbReference>
<reference evidence="4" key="1">
    <citation type="submission" date="2021-01" db="EMBL/GenBank/DDBJ databases">
        <title>Adiantum capillus-veneris genome.</title>
        <authorList>
            <person name="Fang Y."/>
            <person name="Liao Q."/>
        </authorList>
    </citation>
    <scope>NUCLEOTIDE SEQUENCE</scope>
    <source>
        <strain evidence="4">H3</strain>
        <tissue evidence="4">Leaf</tissue>
    </source>
</reference>
<feature type="compositionally biased region" description="Basic and acidic residues" evidence="1">
    <location>
        <begin position="46"/>
        <end position="56"/>
    </location>
</feature>
<comment type="caution">
    <text evidence="4">The sequence shown here is derived from an EMBL/GenBank/DDBJ whole genome shotgun (WGS) entry which is preliminary data.</text>
</comment>
<dbReference type="Proteomes" id="UP000886520">
    <property type="component" value="Chromosome 15"/>
</dbReference>
<name>A0A9D4UKP3_ADICA</name>
<dbReference type="InterPro" id="IPR041567">
    <property type="entry name" value="COI1_F-box"/>
</dbReference>
<feature type="domain" description="F-box/LRR-repeat protein 15-like leucin rich repeat" evidence="3">
    <location>
        <begin position="188"/>
        <end position="299"/>
    </location>
</feature>
<keyword evidence="5" id="KW-1185">Reference proteome</keyword>
<dbReference type="Pfam" id="PF25372">
    <property type="entry name" value="DUF7885"/>
    <property type="match status" value="1"/>
</dbReference>
<dbReference type="PANTHER" id="PTHR13318:SF105">
    <property type="entry name" value="F-BOX_LRR-REPEAT PROTEIN 3"/>
    <property type="match status" value="1"/>
</dbReference>
<dbReference type="CDD" id="cd22159">
    <property type="entry name" value="F-box_AtTIR1-like"/>
    <property type="match status" value="1"/>
</dbReference>
<dbReference type="GO" id="GO:0019005">
    <property type="term" value="C:SCF ubiquitin ligase complex"/>
    <property type="evidence" value="ECO:0007669"/>
    <property type="project" value="TreeGrafter"/>
</dbReference>
<evidence type="ECO:0000259" key="2">
    <source>
        <dbReference type="Pfam" id="PF18511"/>
    </source>
</evidence>
<evidence type="ECO:0000259" key="3">
    <source>
        <dbReference type="Pfam" id="PF25372"/>
    </source>
</evidence>
<dbReference type="Gene3D" id="1.20.1280.50">
    <property type="match status" value="1"/>
</dbReference>
<organism evidence="4 5">
    <name type="scientific">Adiantum capillus-veneris</name>
    <name type="common">Maidenhair fern</name>
    <dbReference type="NCBI Taxonomy" id="13818"/>
    <lineage>
        <taxon>Eukaryota</taxon>
        <taxon>Viridiplantae</taxon>
        <taxon>Streptophyta</taxon>
        <taxon>Embryophyta</taxon>
        <taxon>Tracheophyta</taxon>
        <taxon>Polypodiopsida</taxon>
        <taxon>Polypodiidae</taxon>
        <taxon>Polypodiales</taxon>
        <taxon>Pteridineae</taxon>
        <taxon>Pteridaceae</taxon>
        <taxon>Vittarioideae</taxon>
        <taxon>Adiantum</taxon>
    </lineage>
</organism>
<dbReference type="PANTHER" id="PTHR13318">
    <property type="entry name" value="PARTNER OF PAIRED, ISOFORM B-RELATED"/>
    <property type="match status" value="1"/>
</dbReference>
<dbReference type="OrthoDB" id="1870722at2759"/>
<evidence type="ECO:0000256" key="1">
    <source>
        <dbReference type="SAM" id="MobiDB-lite"/>
    </source>
</evidence>
<dbReference type="Gene3D" id="3.80.10.10">
    <property type="entry name" value="Ribonuclease Inhibitor"/>
    <property type="match status" value="2"/>
</dbReference>
<proteinExistence type="predicted"/>
<dbReference type="InterPro" id="IPR006553">
    <property type="entry name" value="Leu-rich_rpt_Cys-con_subtyp"/>
</dbReference>
<dbReference type="InterPro" id="IPR057207">
    <property type="entry name" value="FBXL15_LRR"/>
</dbReference>
<feature type="domain" description="COI1 F-box" evidence="2">
    <location>
        <begin position="80"/>
        <end position="117"/>
    </location>
</feature>
<feature type="region of interest" description="Disordered" evidence="1">
    <location>
        <begin position="1"/>
        <end position="72"/>
    </location>
</feature>
<evidence type="ECO:0000313" key="5">
    <source>
        <dbReference type="Proteomes" id="UP000886520"/>
    </source>
</evidence>
<gene>
    <name evidence="4" type="ORF">GOP47_0015989</name>
</gene>
<accession>A0A9D4UKP3</accession>
<sequence length="440" mass="48881">MNGGKATKMLSALSQSLKRRRPDGEKPMRHDVEGAGVCSLFSSSKMEADVESKGCNEAEEDDDEDKNEPSRSAHHCIERLSDDELGHILRRVRSTVDRKACSQVSKRWYRLEGFTRSSLRILDPHLLHQFLPRFPFLLHLEGRRGLCDADLALVARTCTHLQTLILTLPKSRDLVSLNFSEEYEYDAISDTGISAMASGCPSLQRVSLRWRQSIGDVGAMAIAKFCTSLTYLDLSRCNKVSDTGLQAIADAGCLQFLFLKGCTRVTDVGLSFIGYGRAGTSLRKLDLSECDQITDQGMEPLSQMRSMQVLYLPECGPRITDTGGILLASISSLQKLNLAWLINVSDSTVIAISDNCKDLKELVLTGCELVTGLGVRSFFQHKALQALTLAACYNVYSDDVEEMAIMCPTLEYLGLDRGLRQWISVNSLKMIESKCKIEWL</sequence>
<feature type="compositionally biased region" description="Acidic residues" evidence="1">
    <location>
        <begin position="57"/>
        <end position="66"/>
    </location>
</feature>
<dbReference type="SMART" id="SM00367">
    <property type="entry name" value="LRR_CC"/>
    <property type="match status" value="6"/>
</dbReference>
<dbReference type="InterPro" id="IPR036047">
    <property type="entry name" value="F-box-like_dom_sf"/>
</dbReference>
<dbReference type="SUPFAM" id="SSF52047">
    <property type="entry name" value="RNI-like"/>
    <property type="match status" value="1"/>
</dbReference>
<dbReference type="EMBL" id="JABFUD020000015">
    <property type="protein sequence ID" value="KAI5069688.1"/>
    <property type="molecule type" value="Genomic_DNA"/>
</dbReference>
<dbReference type="AlphaFoldDB" id="A0A9D4UKP3"/>
<dbReference type="Pfam" id="PF18511">
    <property type="entry name" value="F-box_5"/>
    <property type="match status" value="1"/>
</dbReference>
<protein>
    <submittedName>
        <fullName evidence="4">Uncharacterized protein</fullName>
    </submittedName>
</protein>
<dbReference type="FunFam" id="1.20.1280.50:FF:000023">
    <property type="entry name" value="F-box/LRR-repeat protein 4"/>
    <property type="match status" value="1"/>
</dbReference>
<dbReference type="InterPro" id="IPR032675">
    <property type="entry name" value="LRR_dom_sf"/>
</dbReference>
<feature type="compositionally biased region" description="Basic and acidic residues" evidence="1">
    <location>
        <begin position="22"/>
        <end position="33"/>
    </location>
</feature>
<evidence type="ECO:0000313" key="4">
    <source>
        <dbReference type="EMBL" id="KAI5069688.1"/>
    </source>
</evidence>